<keyword evidence="2" id="KW-1185">Reference proteome</keyword>
<dbReference type="GO" id="GO:0008168">
    <property type="term" value="F:methyltransferase activity"/>
    <property type="evidence" value="ECO:0007669"/>
    <property type="project" value="TreeGrafter"/>
</dbReference>
<dbReference type="InterPro" id="IPR029063">
    <property type="entry name" value="SAM-dependent_MTases_sf"/>
</dbReference>
<accession>A0AAE0WKV9</accession>
<gene>
    <name evidence="1" type="ORF">LTR78_006482</name>
</gene>
<proteinExistence type="predicted"/>
<comment type="caution">
    <text evidence="1">The sequence shown here is derived from an EMBL/GenBank/DDBJ whole genome shotgun (WGS) entry which is preliminary data.</text>
</comment>
<evidence type="ECO:0000313" key="2">
    <source>
        <dbReference type="Proteomes" id="UP001274830"/>
    </source>
</evidence>
<dbReference type="Pfam" id="PF13489">
    <property type="entry name" value="Methyltransf_23"/>
    <property type="match status" value="1"/>
</dbReference>
<reference evidence="1" key="1">
    <citation type="submission" date="2023-07" db="EMBL/GenBank/DDBJ databases">
        <title>Black Yeasts Isolated from many extreme environments.</title>
        <authorList>
            <person name="Coleine C."/>
            <person name="Stajich J.E."/>
            <person name="Selbmann L."/>
        </authorList>
    </citation>
    <scope>NUCLEOTIDE SEQUENCE</scope>
    <source>
        <strain evidence="1">CCFEE 5485</strain>
    </source>
</reference>
<dbReference type="EMBL" id="JAUTXT010000024">
    <property type="protein sequence ID" value="KAK3673578.1"/>
    <property type="molecule type" value="Genomic_DNA"/>
</dbReference>
<evidence type="ECO:0000313" key="1">
    <source>
        <dbReference type="EMBL" id="KAK3673578.1"/>
    </source>
</evidence>
<dbReference type="PANTHER" id="PTHR43591">
    <property type="entry name" value="METHYLTRANSFERASE"/>
    <property type="match status" value="1"/>
</dbReference>
<evidence type="ECO:0008006" key="3">
    <source>
        <dbReference type="Google" id="ProtNLM"/>
    </source>
</evidence>
<protein>
    <recommendedName>
        <fullName evidence="3">S-adenosyl-L-methionine-dependent methyltransferase</fullName>
    </recommendedName>
</protein>
<dbReference type="Gene3D" id="3.40.50.150">
    <property type="entry name" value="Vaccinia Virus protein VP39"/>
    <property type="match status" value="1"/>
</dbReference>
<name>A0AAE0WKV9_9PEZI</name>
<dbReference type="PANTHER" id="PTHR43591:SF24">
    <property type="entry name" value="2-METHOXY-6-POLYPRENYL-1,4-BENZOQUINOL METHYLASE, MITOCHONDRIAL"/>
    <property type="match status" value="1"/>
</dbReference>
<dbReference type="SUPFAM" id="SSF53335">
    <property type="entry name" value="S-adenosyl-L-methionine-dependent methyltransferases"/>
    <property type="match status" value="1"/>
</dbReference>
<sequence>MPNFQFDPIEIDEAQARTAIAGSETAVVTELQQRSYHKFEDSTYPLPNDSTEVKRLGKSRSLVEFAILVSTYALEEYQHRLWQLCLKAHSHLARITAPKHALDIGCGPGMWVLDFAHQYPDCQVTGMDLSNVWPSEIPANADFRTGDFMAEWKYPQRFDFIHSRAVGTGIKSWPQLLERCFENLKPAGWVEFHEFYFPARVDDDSMKECPAFEKWTQTWTNGMNKIGRNIKGVLDVPNALRDRGFVNVHHESTKWPIGPWAIGDRQKQLGEMMEGNLCNALDAATTRLFVQVLGWRENDVQHHLREVEADIRSRKAHAYIPM</sequence>
<organism evidence="1 2">
    <name type="scientific">Recurvomyces mirabilis</name>
    <dbReference type="NCBI Taxonomy" id="574656"/>
    <lineage>
        <taxon>Eukaryota</taxon>
        <taxon>Fungi</taxon>
        <taxon>Dikarya</taxon>
        <taxon>Ascomycota</taxon>
        <taxon>Pezizomycotina</taxon>
        <taxon>Dothideomycetes</taxon>
        <taxon>Dothideomycetidae</taxon>
        <taxon>Mycosphaerellales</taxon>
        <taxon>Teratosphaeriaceae</taxon>
        <taxon>Recurvomyces</taxon>
    </lineage>
</organism>
<dbReference type="CDD" id="cd02440">
    <property type="entry name" value="AdoMet_MTases"/>
    <property type="match status" value="1"/>
</dbReference>
<dbReference type="AlphaFoldDB" id="A0AAE0WKV9"/>
<dbReference type="Proteomes" id="UP001274830">
    <property type="component" value="Unassembled WGS sequence"/>
</dbReference>